<dbReference type="PANTHER" id="PTHR18841">
    <property type="entry name" value="VITELLINE MEMBRANE OUTER LAYER PROTEIN I-RELATED"/>
    <property type="match status" value="1"/>
</dbReference>
<dbReference type="Gene3D" id="2.80.10.50">
    <property type="match status" value="2"/>
</dbReference>
<dbReference type="SUPFAM" id="SSF50370">
    <property type="entry name" value="Ricin B-like lectins"/>
    <property type="match status" value="2"/>
</dbReference>
<dbReference type="OrthoDB" id="6770063at2759"/>
<evidence type="ECO:0000259" key="1">
    <source>
        <dbReference type="SMART" id="SM00458"/>
    </source>
</evidence>
<sequence length="300" mass="32036">MRIEKKQDGGDDTAANSIVFSCSNNRGSEVNAHSGFWGDWNQWTWCPGETYICGLQVRVESPGGDDTATGAYVIKVTYSGLCLTVQNGGSSWGNRITLDTCANGARHQTWSIVPIGASLYTLSPTHASGMCLDISGANSADGATVQLWGCNQTPAQIFSLNLPTRATTGRIEGLAGIFYRCLDVSGNNQNPGTFMHSFTITAQGTNAYQIKSAGGFCVAAQNYGTSSGTRVIIDRCTNGAMNQLWKTSAGYQGGIRLSPYHAPNLCMDVSYADMLNGAVVWLWNCHGGIAQSWKLMLPVS</sequence>
<comment type="caution">
    <text evidence="2">The sequence shown here is derived from an EMBL/GenBank/DDBJ whole genome shotgun (WGS) entry which is preliminary data.</text>
</comment>
<dbReference type="Proteomes" id="UP000075714">
    <property type="component" value="Unassembled WGS sequence"/>
</dbReference>
<dbReference type="PANTHER" id="PTHR18841:SF0">
    <property type="entry name" value="VITELLINE MEMBRANE OUTER LAYER 1 HOMOLOG A-RELATED"/>
    <property type="match status" value="1"/>
</dbReference>
<dbReference type="GO" id="GO:0005615">
    <property type="term" value="C:extracellular space"/>
    <property type="evidence" value="ECO:0007669"/>
    <property type="project" value="TreeGrafter"/>
</dbReference>
<dbReference type="SUPFAM" id="SSF51092">
    <property type="entry name" value="Vitelline membrane outer protein-I (VMO-I)"/>
    <property type="match status" value="1"/>
</dbReference>
<reference evidence="3" key="1">
    <citation type="journal article" date="2016" name="Nat. Commun.">
        <title>The Gonium pectorale genome demonstrates co-option of cell cycle regulation during the evolution of multicellularity.</title>
        <authorList>
            <person name="Hanschen E.R."/>
            <person name="Marriage T.N."/>
            <person name="Ferris P.J."/>
            <person name="Hamaji T."/>
            <person name="Toyoda A."/>
            <person name="Fujiyama A."/>
            <person name="Neme R."/>
            <person name="Noguchi H."/>
            <person name="Minakuchi Y."/>
            <person name="Suzuki M."/>
            <person name="Kawai-Toyooka H."/>
            <person name="Smith D.R."/>
            <person name="Sparks H."/>
            <person name="Anderson J."/>
            <person name="Bakaric R."/>
            <person name="Luria V."/>
            <person name="Karger A."/>
            <person name="Kirschner M.W."/>
            <person name="Durand P.M."/>
            <person name="Michod R.E."/>
            <person name="Nozaki H."/>
            <person name="Olson B.J."/>
        </authorList>
    </citation>
    <scope>NUCLEOTIDE SEQUENCE [LARGE SCALE GENOMIC DNA]</scope>
    <source>
        <strain evidence="3">NIES-2863</strain>
    </source>
</reference>
<gene>
    <name evidence="2" type="ORF">GPECTOR_76g811</name>
</gene>
<dbReference type="Pfam" id="PF14200">
    <property type="entry name" value="RicinB_lectin_2"/>
    <property type="match status" value="1"/>
</dbReference>
<dbReference type="CDD" id="cd00161">
    <property type="entry name" value="beta-trefoil_Ricin-like"/>
    <property type="match status" value="2"/>
</dbReference>
<dbReference type="InterPro" id="IPR000772">
    <property type="entry name" value="Ricin_B_lectin"/>
</dbReference>
<dbReference type="PROSITE" id="PS50231">
    <property type="entry name" value="RICIN_B_LECTIN"/>
    <property type="match status" value="2"/>
</dbReference>
<organism evidence="2 3">
    <name type="scientific">Gonium pectorale</name>
    <name type="common">Green alga</name>
    <dbReference type="NCBI Taxonomy" id="33097"/>
    <lineage>
        <taxon>Eukaryota</taxon>
        <taxon>Viridiplantae</taxon>
        <taxon>Chlorophyta</taxon>
        <taxon>core chlorophytes</taxon>
        <taxon>Chlorophyceae</taxon>
        <taxon>CS clade</taxon>
        <taxon>Chlamydomonadales</taxon>
        <taxon>Volvocaceae</taxon>
        <taxon>Gonium</taxon>
    </lineage>
</organism>
<proteinExistence type="predicted"/>
<dbReference type="InterPro" id="IPR035992">
    <property type="entry name" value="Ricin_B-like_lectins"/>
</dbReference>
<dbReference type="InterPro" id="IPR036706">
    <property type="entry name" value="VOMI_sf"/>
</dbReference>
<accession>A0A150G2C8</accession>
<name>A0A150G2C8_GONPE</name>
<evidence type="ECO:0000313" key="3">
    <source>
        <dbReference type="Proteomes" id="UP000075714"/>
    </source>
</evidence>
<protein>
    <recommendedName>
        <fullName evidence="1">Ricin B lectin domain-containing protein</fullName>
    </recommendedName>
</protein>
<evidence type="ECO:0000313" key="2">
    <source>
        <dbReference type="EMBL" id="KXZ43988.1"/>
    </source>
</evidence>
<dbReference type="SMART" id="SM00458">
    <property type="entry name" value="RICIN"/>
    <property type="match status" value="1"/>
</dbReference>
<dbReference type="Gene3D" id="2.100.10.20">
    <property type="entry name" value="Vitelline membrane outer layer protein I (VOMI)"/>
    <property type="match status" value="1"/>
</dbReference>
<dbReference type="Pfam" id="PF00652">
    <property type="entry name" value="Ricin_B_lectin"/>
    <property type="match status" value="1"/>
</dbReference>
<dbReference type="EMBL" id="LSYV01000077">
    <property type="protein sequence ID" value="KXZ43988.1"/>
    <property type="molecule type" value="Genomic_DNA"/>
</dbReference>
<feature type="domain" description="Ricin B lectin" evidence="1">
    <location>
        <begin position="116"/>
        <end position="296"/>
    </location>
</feature>
<dbReference type="InterPro" id="IPR005515">
    <property type="entry name" value="VOMI"/>
</dbReference>
<keyword evidence="3" id="KW-1185">Reference proteome</keyword>
<dbReference type="AlphaFoldDB" id="A0A150G2C8"/>